<evidence type="ECO:0000313" key="2">
    <source>
        <dbReference type="EMBL" id="MCT7399154.1"/>
    </source>
</evidence>
<keyword evidence="1" id="KW-0812">Transmembrane</keyword>
<comment type="caution">
    <text evidence="2">The sequence shown here is derived from an EMBL/GenBank/DDBJ whole genome shotgun (WGS) entry which is preliminary data.</text>
</comment>
<dbReference type="Proteomes" id="UP001431199">
    <property type="component" value="Unassembled WGS sequence"/>
</dbReference>
<dbReference type="Pfam" id="PF19601">
    <property type="entry name" value="DUF6106"/>
    <property type="match status" value="1"/>
</dbReference>
<reference evidence="2" key="1">
    <citation type="submission" date="2022-09" db="EMBL/GenBank/DDBJ databases">
        <title>Eubacterium sp. LFL-14 isolated from human feces.</title>
        <authorList>
            <person name="Liu F."/>
        </authorList>
    </citation>
    <scope>NUCLEOTIDE SEQUENCE</scope>
    <source>
        <strain evidence="2">LFL-14</strain>
    </source>
</reference>
<gene>
    <name evidence="2" type="ORF">N5B56_08675</name>
</gene>
<organism evidence="2 3">
    <name type="scientific">Eubacterium album</name>
    <dbReference type="NCBI Taxonomy" id="2978477"/>
    <lineage>
        <taxon>Bacteria</taxon>
        <taxon>Bacillati</taxon>
        <taxon>Bacillota</taxon>
        <taxon>Clostridia</taxon>
        <taxon>Eubacteriales</taxon>
        <taxon>Eubacteriaceae</taxon>
        <taxon>Eubacterium</taxon>
    </lineage>
</organism>
<keyword evidence="1" id="KW-0472">Membrane</keyword>
<protein>
    <submittedName>
        <fullName evidence="2">DUF6106 family protein</fullName>
    </submittedName>
</protein>
<proteinExistence type="predicted"/>
<dbReference type="RefSeq" id="WP_022089832.1">
    <property type="nucleotide sequence ID" value="NZ_JAODBU010000007.1"/>
</dbReference>
<sequence length="168" mass="19077">MEETFVEYIVKTKTSLSAIGIRIGCIFIVICCFLLTAVLGILGVTLGVLAIYLTYMAFQMTSVEYEYSILNSEISVDKIMGQRKRKKVAEFDMKNAEIMADADSEEILRRVNNEMKVLDYSSREAGKLKYAVIFNEANGITEMIFEPNEKMVEALHKIRPSIVRIANR</sequence>
<evidence type="ECO:0000313" key="3">
    <source>
        <dbReference type="Proteomes" id="UP001431199"/>
    </source>
</evidence>
<accession>A0ABT2M0W8</accession>
<evidence type="ECO:0000256" key="1">
    <source>
        <dbReference type="SAM" id="Phobius"/>
    </source>
</evidence>
<dbReference type="EMBL" id="JAODBU010000007">
    <property type="protein sequence ID" value="MCT7399154.1"/>
    <property type="molecule type" value="Genomic_DNA"/>
</dbReference>
<dbReference type="InterPro" id="IPR046088">
    <property type="entry name" value="DUF6106"/>
</dbReference>
<feature type="transmembrane region" description="Helical" evidence="1">
    <location>
        <begin position="20"/>
        <end position="53"/>
    </location>
</feature>
<keyword evidence="1" id="KW-1133">Transmembrane helix</keyword>
<keyword evidence="3" id="KW-1185">Reference proteome</keyword>
<name>A0ABT2M0W8_9FIRM</name>